<evidence type="ECO:0000256" key="1">
    <source>
        <dbReference type="SAM" id="Coils"/>
    </source>
</evidence>
<organism evidence="3 4">
    <name type="scientific">Puccinia sorghi</name>
    <dbReference type="NCBI Taxonomy" id="27349"/>
    <lineage>
        <taxon>Eukaryota</taxon>
        <taxon>Fungi</taxon>
        <taxon>Dikarya</taxon>
        <taxon>Basidiomycota</taxon>
        <taxon>Pucciniomycotina</taxon>
        <taxon>Pucciniomycetes</taxon>
        <taxon>Pucciniales</taxon>
        <taxon>Pucciniaceae</taxon>
        <taxon>Puccinia</taxon>
    </lineage>
</organism>
<dbReference type="GO" id="GO:0005737">
    <property type="term" value="C:cytoplasm"/>
    <property type="evidence" value="ECO:0007669"/>
    <property type="project" value="TreeGrafter"/>
</dbReference>
<dbReference type="VEuPathDB" id="FungiDB:VP01_203g15"/>
<dbReference type="AlphaFoldDB" id="A0A0L6VBK4"/>
<keyword evidence="1" id="KW-0175">Coiled coil</keyword>
<gene>
    <name evidence="3" type="ORF">VP01_203g15</name>
</gene>
<dbReference type="GO" id="GO:0008017">
    <property type="term" value="F:microtubule binding"/>
    <property type="evidence" value="ECO:0007669"/>
    <property type="project" value="InterPro"/>
</dbReference>
<dbReference type="Pfam" id="PF03999">
    <property type="entry name" value="MAP65_ASE1"/>
    <property type="match status" value="2"/>
</dbReference>
<sequence length="866" mass="96083">MTCIFFDELNNIFQISLNSASCFQPLFKPVDQHFPSTNHSLFSSLGMTSSPTSTTATTTNLSISSKDPLLHLSRTLAQHQTHLVKLYSSIGHSDPHSCAADKISDLHVGILDTIEAQAREAEKEVAQLTHSVNELTDQIKNLRIRLGHLDLEAQLKIPDEALVPKLERIKTILHDVTQIKFEREIQVENLLRRLENFAPILGNQFIQDAINKSNQSLRIGQMFGANLSLEYISRLEKQSEDCEQEVSRRGQVLLDHVSEIFNLWGHLGISPATPSMNPTTDYSDIDPIVLAHLGFKDVAVTVNGDIKPIGHCETVKMLPTTTNLEKVQARHTWLDTERQKREEQIQACYDELCVLWTRVSLSLLSKSIHSESSFPCCDGGWGQLGVPEEEQEQFVESWRGLSEQCVEGYQAELKRMIEAKKEHMVLFVQKERDSIIELWDQMYVAEQERASVAIMYSVEDYSEELLTSHEKLKVQLIDDLSDKKALLQLLNKYFTLLQEAHELEVAEKDPNRFAKGKRGDPGRLLREEKIRRRVTKEKPKLENDLKKLIPEWENERGRPFMVNGSRFLEDLVIRLEQEAALKSQASGSVKRQQTGTQSRPASPVKRTRTGETTRSKPPVSGMRGSANPFGTATPRVVSKTSSITSGTATTRQKLAPQPTGSTVYNTRNRSQSNLGRPIVPLQYQRTGSSVSYYNPVTPTPMPRGPGSSLATTGESASTVPTETNACEASEAQAQATIEPSTRSVSGQSSCPGIPPGWPTATTTSVQSDQTQPSNAATQPPPRPASQAARKYTCLVPSSNMLGKGMPAPPLKKGIFRPRPSVLPQPPLPNNMLAEQPSSSSAHPHRVLSSSSSSSSLPHQSCVTYSH</sequence>
<comment type="caution">
    <text evidence="3">The sequence shown here is derived from an EMBL/GenBank/DDBJ whole genome shotgun (WGS) entry which is preliminary data.</text>
</comment>
<feature type="region of interest" description="Disordered" evidence="2">
    <location>
        <begin position="695"/>
        <end position="866"/>
    </location>
</feature>
<feature type="region of interest" description="Disordered" evidence="2">
    <location>
        <begin position="581"/>
        <end position="674"/>
    </location>
</feature>
<evidence type="ECO:0000313" key="3">
    <source>
        <dbReference type="EMBL" id="KNZ57927.1"/>
    </source>
</evidence>
<feature type="compositionally biased region" description="Polar residues" evidence="2">
    <location>
        <begin position="759"/>
        <end position="774"/>
    </location>
</feature>
<name>A0A0L6VBK4_9BASI</name>
<protein>
    <recommendedName>
        <fullName evidence="5">Microtubule associated protein</fullName>
    </recommendedName>
</protein>
<reference evidence="3 4" key="1">
    <citation type="submission" date="2015-08" db="EMBL/GenBank/DDBJ databases">
        <title>Next Generation Sequencing and Analysis of the Genome of Puccinia sorghi L Schw, the Causal Agent of Maize Common Rust.</title>
        <authorList>
            <person name="Rochi L."/>
            <person name="Burguener G."/>
            <person name="Darino M."/>
            <person name="Turjanski A."/>
            <person name="Kreff E."/>
            <person name="Dieguez M.J."/>
            <person name="Sacco F."/>
        </authorList>
    </citation>
    <scope>NUCLEOTIDE SEQUENCE [LARGE SCALE GENOMIC DNA]</scope>
    <source>
        <strain evidence="3 4">RO10H11247</strain>
    </source>
</reference>
<dbReference type="OrthoDB" id="642895at2759"/>
<evidence type="ECO:0000256" key="2">
    <source>
        <dbReference type="SAM" id="MobiDB-lite"/>
    </source>
</evidence>
<keyword evidence="4" id="KW-1185">Reference proteome</keyword>
<proteinExistence type="predicted"/>
<evidence type="ECO:0000313" key="4">
    <source>
        <dbReference type="Proteomes" id="UP000037035"/>
    </source>
</evidence>
<feature type="compositionally biased region" description="Polar residues" evidence="2">
    <location>
        <begin position="583"/>
        <end position="600"/>
    </location>
</feature>
<evidence type="ECO:0008006" key="5">
    <source>
        <dbReference type="Google" id="ProtNLM"/>
    </source>
</evidence>
<dbReference type="EMBL" id="LAVV01006882">
    <property type="protein sequence ID" value="KNZ57927.1"/>
    <property type="molecule type" value="Genomic_DNA"/>
</dbReference>
<dbReference type="GO" id="GO:0051256">
    <property type="term" value="P:mitotic spindle midzone assembly"/>
    <property type="evidence" value="ECO:0007669"/>
    <property type="project" value="TreeGrafter"/>
</dbReference>
<accession>A0A0L6VBK4</accession>
<dbReference type="Gene3D" id="1.20.58.1520">
    <property type="match status" value="1"/>
</dbReference>
<dbReference type="STRING" id="27349.A0A0L6VBK4"/>
<dbReference type="GO" id="GO:1990023">
    <property type="term" value="C:mitotic spindle midzone"/>
    <property type="evidence" value="ECO:0007669"/>
    <property type="project" value="TreeGrafter"/>
</dbReference>
<dbReference type="PANTHER" id="PTHR19321:SF41">
    <property type="entry name" value="FASCETTO-RELATED"/>
    <property type="match status" value="1"/>
</dbReference>
<dbReference type="PANTHER" id="PTHR19321">
    <property type="entry name" value="PROTEIN REGULATOR OF CYTOKINESIS 1 PRC1-RELATED"/>
    <property type="match status" value="1"/>
</dbReference>
<feature type="compositionally biased region" description="Low complexity" evidence="2">
    <location>
        <begin position="837"/>
        <end position="860"/>
    </location>
</feature>
<dbReference type="InterPro" id="IPR007145">
    <property type="entry name" value="MAP65_Ase1_PRC1"/>
</dbReference>
<feature type="coiled-coil region" evidence="1">
    <location>
        <begin position="111"/>
        <end position="152"/>
    </location>
</feature>
<feature type="compositionally biased region" description="Polar residues" evidence="2">
    <location>
        <begin position="638"/>
        <end position="674"/>
    </location>
</feature>
<feature type="compositionally biased region" description="Polar residues" evidence="2">
    <location>
        <begin position="708"/>
        <end position="750"/>
    </location>
</feature>
<dbReference type="Proteomes" id="UP000037035">
    <property type="component" value="Unassembled WGS sequence"/>
</dbReference>